<keyword evidence="3" id="KW-1185">Reference proteome</keyword>
<protein>
    <submittedName>
        <fullName evidence="2">Uncharacterized protein</fullName>
    </submittedName>
</protein>
<keyword evidence="1" id="KW-0040">ANK repeat</keyword>
<dbReference type="eggNOG" id="ENOG5032QX8">
    <property type="taxonomic scope" value="Bacteria"/>
</dbReference>
<comment type="caution">
    <text evidence="2">The sequence shown here is derived from an EMBL/GenBank/DDBJ whole genome shotgun (WGS) entry which is preliminary data.</text>
</comment>
<gene>
    <name evidence="2" type="ORF">NCAST_05_01730</name>
</gene>
<dbReference type="EMBL" id="BAFO02000005">
    <property type="protein sequence ID" value="GAD81738.1"/>
    <property type="molecule type" value="Genomic_DNA"/>
</dbReference>
<feature type="repeat" description="ANK" evidence="1">
    <location>
        <begin position="58"/>
        <end position="84"/>
    </location>
</feature>
<dbReference type="InterPro" id="IPR002110">
    <property type="entry name" value="Ankyrin_rpt"/>
</dbReference>
<sequence>MIVQIEWWGWYRRAFFDERSIAARDRLADAARAGQWDVVVEIADRDRSVNTTRVGGNSGFAPLHQAAWHGAPVPVVERLLELGAWRTLRTADGETAAEIAAARGHDGLAERLAPALRRTIDATALAQLECQLHAVILGRVLDLCRECGFRPPPLSPLLEYPGATMWAAIPGMYGGFAIELDPDADELSVSSWCRVAGGSGERHQIRPDGFELVEKGFV</sequence>
<evidence type="ECO:0000313" key="3">
    <source>
        <dbReference type="Proteomes" id="UP000017048"/>
    </source>
</evidence>
<accession>U5E620</accession>
<reference evidence="2 3" key="1">
    <citation type="journal article" date="2014" name="BMC Genomics">
        <title>Genome based analysis of type-I polyketide synthase and nonribosomal peptide synthetase gene clusters in seven strains of five representative Nocardia species.</title>
        <authorList>
            <person name="Komaki H."/>
            <person name="Ichikawa N."/>
            <person name="Hosoyama A."/>
            <person name="Takahashi-Nakaguchi A."/>
            <person name="Matsuzawa T."/>
            <person name="Suzuki K."/>
            <person name="Fujita N."/>
            <person name="Gonoi T."/>
        </authorList>
    </citation>
    <scope>NUCLEOTIDE SEQUENCE [LARGE SCALE GENOMIC DNA]</scope>
    <source>
        <strain evidence="2 3">NBRC 15531</strain>
    </source>
</reference>
<dbReference type="STRING" id="1824.SAMN05444423_107119"/>
<dbReference type="InterPro" id="IPR036770">
    <property type="entry name" value="Ankyrin_rpt-contain_sf"/>
</dbReference>
<dbReference type="AlphaFoldDB" id="U5E620"/>
<name>U5E620_NOCAS</name>
<evidence type="ECO:0000256" key="1">
    <source>
        <dbReference type="PROSITE-ProRule" id="PRU00023"/>
    </source>
</evidence>
<dbReference type="Proteomes" id="UP000017048">
    <property type="component" value="Unassembled WGS sequence"/>
</dbReference>
<dbReference type="SUPFAM" id="SSF48403">
    <property type="entry name" value="Ankyrin repeat"/>
    <property type="match status" value="1"/>
</dbReference>
<dbReference type="PROSITE" id="PS50088">
    <property type="entry name" value="ANK_REPEAT"/>
    <property type="match status" value="1"/>
</dbReference>
<proteinExistence type="predicted"/>
<dbReference type="Gene3D" id="1.25.40.20">
    <property type="entry name" value="Ankyrin repeat-containing domain"/>
    <property type="match status" value="1"/>
</dbReference>
<evidence type="ECO:0000313" key="2">
    <source>
        <dbReference type="EMBL" id="GAD81738.1"/>
    </source>
</evidence>
<dbReference type="PROSITE" id="PS50297">
    <property type="entry name" value="ANK_REP_REGION"/>
    <property type="match status" value="1"/>
</dbReference>
<organism evidence="2 3">
    <name type="scientific">Nocardia asteroides NBRC 15531</name>
    <dbReference type="NCBI Taxonomy" id="1110697"/>
    <lineage>
        <taxon>Bacteria</taxon>
        <taxon>Bacillati</taxon>
        <taxon>Actinomycetota</taxon>
        <taxon>Actinomycetes</taxon>
        <taxon>Mycobacteriales</taxon>
        <taxon>Nocardiaceae</taxon>
        <taxon>Nocardia</taxon>
    </lineage>
</organism>